<dbReference type="Gene3D" id="1.10.238.10">
    <property type="entry name" value="EF-hand"/>
    <property type="match status" value="1"/>
</dbReference>
<dbReference type="GO" id="GO:0045116">
    <property type="term" value="P:protein neddylation"/>
    <property type="evidence" value="ECO:0007669"/>
    <property type="project" value="TreeGrafter"/>
</dbReference>
<dbReference type="OrthoDB" id="27198at2759"/>
<gene>
    <name evidence="4" type="ORF">D9615_001903</name>
</gene>
<dbReference type="FunFam" id="1.10.238.200:FF:000003">
    <property type="entry name" value="DCN1-like protein 3"/>
    <property type="match status" value="1"/>
</dbReference>
<sequence length="290" mass="32538">MHLSSLLCCSAHNIKHVHSDDDVLMRKKILPEASTTTTINEPFSMPAAPATAHSPPPGANDPYSPARSQALFNFYADDDDSSVIGPEGYERLCTDAKIPLEGAAPLILAWQFGAKEMGRVTKDEWRKGTESLKISSLYAFSLVVRDLESLLIFGNAPEKKAKKEAYNKSAYWKYCEDKKASFRKLYTFCFVFAKPEQSRNIEMETATALWSVLLVPQYPVMSEVVEFINERLTEYKAANRDLWSMMLEFCETVDPNLSDYESDGAWPTLLDNFVLWKKGPAATGDTSTTD</sequence>
<dbReference type="Gene3D" id="1.10.238.200">
    <property type="entry name" value="Cullin, PONY binding domain"/>
    <property type="match status" value="1"/>
</dbReference>
<protein>
    <recommendedName>
        <fullName evidence="1">Defective in cullin neddylation protein</fullName>
    </recommendedName>
</protein>
<dbReference type="Pfam" id="PF03556">
    <property type="entry name" value="Cullin_binding"/>
    <property type="match status" value="1"/>
</dbReference>
<dbReference type="PANTHER" id="PTHR12281:SF12">
    <property type="entry name" value="DEFECTIVE IN CULLIN NEDDYLATION PROTEIN"/>
    <property type="match status" value="1"/>
</dbReference>
<dbReference type="GO" id="GO:0000151">
    <property type="term" value="C:ubiquitin ligase complex"/>
    <property type="evidence" value="ECO:0007669"/>
    <property type="project" value="TreeGrafter"/>
</dbReference>
<dbReference type="EMBL" id="JAACJP010000002">
    <property type="protein sequence ID" value="KAF5386568.1"/>
    <property type="molecule type" value="Genomic_DNA"/>
</dbReference>
<comment type="caution">
    <text evidence="4">The sequence shown here is derived from an EMBL/GenBank/DDBJ whole genome shotgun (WGS) entry which is preliminary data.</text>
</comment>
<dbReference type="GO" id="GO:0031624">
    <property type="term" value="F:ubiquitin conjugating enzyme binding"/>
    <property type="evidence" value="ECO:0007669"/>
    <property type="project" value="TreeGrafter"/>
</dbReference>
<evidence type="ECO:0000313" key="4">
    <source>
        <dbReference type="EMBL" id="KAF5386568.1"/>
    </source>
</evidence>
<proteinExistence type="predicted"/>
<dbReference type="GO" id="GO:0005886">
    <property type="term" value="C:plasma membrane"/>
    <property type="evidence" value="ECO:0007669"/>
    <property type="project" value="UniProtKB-ARBA"/>
</dbReference>
<dbReference type="InterPro" id="IPR042460">
    <property type="entry name" value="DCN1-like_PONY"/>
</dbReference>
<dbReference type="AlphaFoldDB" id="A0A8H5HNH6"/>
<organism evidence="4 5">
    <name type="scientific">Tricholomella constricta</name>
    <dbReference type="NCBI Taxonomy" id="117010"/>
    <lineage>
        <taxon>Eukaryota</taxon>
        <taxon>Fungi</taxon>
        <taxon>Dikarya</taxon>
        <taxon>Basidiomycota</taxon>
        <taxon>Agaricomycotina</taxon>
        <taxon>Agaricomycetes</taxon>
        <taxon>Agaricomycetidae</taxon>
        <taxon>Agaricales</taxon>
        <taxon>Tricholomatineae</taxon>
        <taxon>Lyophyllaceae</taxon>
        <taxon>Tricholomella</taxon>
    </lineage>
</organism>
<feature type="region of interest" description="Disordered" evidence="2">
    <location>
        <begin position="35"/>
        <end position="62"/>
    </location>
</feature>
<keyword evidence="5" id="KW-1185">Reference proteome</keyword>
<dbReference type="Proteomes" id="UP000565441">
    <property type="component" value="Unassembled WGS sequence"/>
</dbReference>
<accession>A0A8H5HNH6</accession>
<evidence type="ECO:0000256" key="2">
    <source>
        <dbReference type="SAM" id="MobiDB-lite"/>
    </source>
</evidence>
<dbReference type="InterPro" id="IPR005176">
    <property type="entry name" value="PONY_dom"/>
</dbReference>
<dbReference type="PANTHER" id="PTHR12281">
    <property type="entry name" value="RP42 RELATED"/>
    <property type="match status" value="1"/>
</dbReference>
<dbReference type="GO" id="GO:0097602">
    <property type="term" value="F:cullin family protein binding"/>
    <property type="evidence" value="ECO:0007669"/>
    <property type="project" value="TreeGrafter"/>
</dbReference>
<evidence type="ECO:0000313" key="5">
    <source>
        <dbReference type="Proteomes" id="UP000565441"/>
    </source>
</evidence>
<evidence type="ECO:0000256" key="1">
    <source>
        <dbReference type="RuleBase" id="RU410713"/>
    </source>
</evidence>
<name>A0A8H5HNH6_9AGAR</name>
<evidence type="ECO:0000259" key="3">
    <source>
        <dbReference type="PROSITE" id="PS51229"/>
    </source>
</evidence>
<dbReference type="PROSITE" id="PS51229">
    <property type="entry name" value="DCUN1"/>
    <property type="match status" value="1"/>
</dbReference>
<reference evidence="4 5" key="1">
    <citation type="journal article" date="2020" name="ISME J.">
        <title>Uncovering the hidden diversity of litter-decomposition mechanisms in mushroom-forming fungi.</title>
        <authorList>
            <person name="Floudas D."/>
            <person name="Bentzer J."/>
            <person name="Ahren D."/>
            <person name="Johansson T."/>
            <person name="Persson P."/>
            <person name="Tunlid A."/>
        </authorList>
    </citation>
    <scope>NUCLEOTIDE SEQUENCE [LARGE SCALE GENOMIC DNA]</scope>
    <source>
        <strain evidence="4 5">CBS 661.87</strain>
    </source>
</reference>
<feature type="domain" description="DCUN1" evidence="3">
    <location>
        <begin position="63"/>
        <end position="278"/>
    </location>
</feature>
<dbReference type="GO" id="GO:0032182">
    <property type="term" value="F:ubiquitin-like protein binding"/>
    <property type="evidence" value="ECO:0007669"/>
    <property type="project" value="TreeGrafter"/>
</dbReference>
<dbReference type="InterPro" id="IPR014764">
    <property type="entry name" value="DCN-prot"/>
</dbReference>
<comment type="function">
    <text evidence="1">Neddylation of cullins play an essential role in the regulation of SCF-type complexes activity.</text>
</comment>